<dbReference type="InterPro" id="IPR006145">
    <property type="entry name" value="PsdUridine_synth_RsuA/RluA"/>
</dbReference>
<proteinExistence type="inferred from homology"/>
<dbReference type="InterPro" id="IPR006224">
    <property type="entry name" value="PsdUridine_synth_RluA-like_CS"/>
</dbReference>
<gene>
    <name evidence="12" type="ORF">EDC38_0840</name>
</gene>
<evidence type="ECO:0000259" key="11">
    <source>
        <dbReference type="SMART" id="SM00363"/>
    </source>
</evidence>
<dbReference type="SUPFAM" id="SSF55174">
    <property type="entry name" value="Alpha-L RNA-binding motif"/>
    <property type="match status" value="1"/>
</dbReference>
<keyword evidence="6 9" id="KW-0413">Isomerase</keyword>
<dbReference type="PROSITE" id="PS50889">
    <property type="entry name" value="S4"/>
    <property type="match status" value="1"/>
</dbReference>
<sequence length="333" mass="37101">MRAMTKPSSSSRSAPPPQTPPTQVQWLTIDADQAGQRIDNFLMARLKGVPKSRVYNILRKGEVRVNKGRVKPDYRLVSGDQVRVPPVRVTQSAPAPKPSDQLVRQLDSAILFENEGLLVLNKPPGLAVHGGSGVSLGLIEVLRQMRPEARFLELIHRLDRDTSGCIMVAKKRSMLRHMQAALRDKSASGVTKIYQALVLGRWSERKTKVDAPLMRLEINGDRIVKVHPEGKPSLTRFRVLRRFEGATLVEAHLITGRTHQIRVHAQSAGHSLVGDEKYGDDEANRRWRAGGVKRLFLHAAELGFYLPDQSAMTRVVAPLPDDLQTVLAQTPQE</sequence>
<dbReference type="InterPro" id="IPR002942">
    <property type="entry name" value="S4_RNA-bd"/>
</dbReference>
<organism evidence="12 13">
    <name type="scientific">Marinimicrobium koreense</name>
    <dbReference type="NCBI Taxonomy" id="306545"/>
    <lineage>
        <taxon>Bacteria</taxon>
        <taxon>Pseudomonadati</taxon>
        <taxon>Pseudomonadota</taxon>
        <taxon>Gammaproteobacteria</taxon>
        <taxon>Cellvibrionales</taxon>
        <taxon>Cellvibrionaceae</taxon>
        <taxon>Marinimicrobium</taxon>
    </lineage>
</organism>
<evidence type="ECO:0000256" key="1">
    <source>
        <dbReference type="ARBA" id="ARBA00000381"/>
    </source>
</evidence>
<dbReference type="AlphaFoldDB" id="A0A3N1P0L6"/>
<accession>A0A3N1P0L6</accession>
<dbReference type="EMBL" id="RJUK01000001">
    <property type="protein sequence ID" value="ROQ20240.1"/>
    <property type="molecule type" value="Genomic_DNA"/>
</dbReference>
<dbReference type="Pfam" id="PF00849">
    <property type="entry name" value="PseudoU_synth_2"/>
    <property type="match status" value="1"/>
</dbReference>
<dbReference type="GO" id="GO:0160141">
    <property type="term" value="F:23S rRNA pseudouridine(955/2504/2580) synthase activity"/>
    <property type="evidence" value="ECO:0007669"/>
    <property type="project" value="UniProtKB-EC"/>
</dbReference>
<dbReference type="NCBIfam" id="TIGR00005">
    <property type="entry name" value="rluA_subfam"/>
    <property type="match status" value="1"/>
</dbReference>
<reference evidence="12 13" key="1">
    <citation type="submission" date="2018-11" db="EMBL/GenBank/DDBJ databases">
        <title>Genomic Encyclopedia of Type Strains, Phase IV (KMG-IV): sequencing the most valuable type-strain genomes for metagenomic binning, comparative biology and taxonomic classification.</title>
        <authorList>
            <person name="Goeker M."/>
        </authorList>
    </citation>
    <scope>NUCLEOTIDE SEQUENCE [LARGE SCALE GENOMIC DNA]</scope>
    <source>
        <strain evidence="12 13">DSM 16974</strain>
    </source>
</reference>
<evidence type="ECO:0000256" key="2">
    <source>
        <dbReference type="ARBA" id="ARBA00002876"/>
    </source>
</evidence>
<evidence type="ECO:0000313" key="12">
    <source>
        <dbReference type="EMBL" id="ROQ20240.1"/>
    </source>
</evidence>
<evidence type="ECO:0000256" key="6">
    <source>
        <dbReference type="ARBA" id="ARBA00023235"/>
    </source>
</evidence>
<comment type="caution">
    <text evidence="12">The sequence shown here is derived from an EMBL/GenBank/DDBJ whole genome shotgun (WGS) entry which is preliminary data.</text>
</comment>
<feature type="domain" description="RNA-binding S4" evidence="11">
    <location>
        <begin position="36"/>
        <end position="95"/>
    </location>
</feature>
<dbReference type="PANTHER" id="PTHR21600:SF92">
    <property type="entry name" value="RIBOSOMAL LARGE SUBUNIT PSEUDOURIDINE SYNTHASE C"/>
    <property type="match status" value="1"/>
</dbReference>
<dbReference type="EC" id="5.4.99.-" evidence="9"/>
<dbReference type="GO" id="GO:0003723">
    <property type="term" value="F:RNA binding"/>
    <property type="evidence" value="ECO:0007669"/>
    <property type="project" value="UniProtKB-KW"/>
</dbReference>
<evidence type="ECO:0000256" key="5">
    <source>
        <dbReference type="ARBA" id="ARBA00022884"/>
    </source>
</evidence>
<dbReference type="CDD" id="cd02869">
    <property type="entry name" value="PseudoU_synth_RluA_like"/>
    <property type="match status" value="1"/>
</dbReference>
<dbReference type="PROSITE" id="PS01129">
    <property type="entry name" value="PSI_RLU"/>
    <property type="match status" value="1"/>
</dbReference>
<dbReference type="NCBIfam" id="NF008249">
    <property type="entry name" value="PRK11025.1"/>
    <property type="match status" value="1"/>
</dbReference>
<evidence type="ECO:0000256" key="10">
    <source>
        <dbReference type="SAM" id="MobiDB-lite"/>
    </source>
</evidence>
<dbReference type="PANTHER" id="PTHR21600">
    <property type="entry name" value="MITOCHONDRIAL RNA PSEUDOURIDINE SYNTHASE"/>
    <property type="match status" value="1"/>
</dbReference>
<comment type="similarity">
    <text evidence="3 9">Belongs to the pseudouridine synthase RluA family.</text>
</comment>
<dbReference type="CDD" id="cd00165">
    <property type="entry name" value="S4"/>
    <property type="match status" value="1"/>
</dbReference>
<comment type="catalytic activity">
    <reaction evidence="9">
        <text>a uridine in RNA = a pseudouridine in RNA</text>
        <dbReference type="Rhea" id="RHEA:48348"/>
        <dbReference type="Rhea" id="RHEA-COMP:12068"/>
        <dbReference type="Rhea" id="RHEA-COMP:12069"/>
        <dbReference type="ChEBI" id="CHEBI:65314"/>
        <dbReference type="ChEBI" id="CHEBI:65315"/>
    </reaction>
</comment>
<dbReference type="InterPro" id="IPR006225">
    <property type="entry name" value="PsdUridine_synth_RluC/D"/>
</dbReference>
<comment type="catalytic activity">
    <reaction evidence="1">
        <text>uridine(955/2504/2580) in 23S rRNA = pseudouridine(955/2504/2580) in 23S rRNA</text>
        <dbReference type="Rhea" id="RHEA:42528"/>
        <dbReference type="Rhea" id="RHEA-COMP:10099"/>
        <dbReference type="Rhea" id="RHEA-COMP:10100"/>
        <dbReference type="ChEBI" id="CHEBI:65314"/>
        <dbReference type="ChEBI" id="CHEBI:65315"/>
        <dbReference type="EC" id="5.4.99.24"/>
    </reaction>
</comment>
<dbReference type="Gene3D" id="3.30.2350.10">
    <property type="entry name" value="Pseudouridine synthase"/>
    <property type="match status" value="1"/>
</dbReference>
<keyword evidence="13" id="KW-1185">Reference proteome</keyword>
<evidence type="ECO:0000256" key="7">
    <source>
        <dbReference type="PIRSR" id="PIRSR606225-1"/>
    </source>
</evidence>
<dbReference type="SMART" id="SM00363">
    <property type="entry name" value="S4"/>
    <property type="match status" value="1"/>
</dbReference>
<feature type="region of interest" description="Disordered" evidence="10">
    <location>
        <begin position="1"/>
        <end position="23"/>
    </location>
</feature>
<evidence type="ECO:0000256" key="8">
    <source>
        <dbReference type="PROSITE-ProRule" id="PRU00182"/>
    </source>
</evidence>
<keyword evidence="5 8" id="KW-0694">RNA-binding</keyword>
<dbReference type="Proteomes" id="UP000273643">
    <property type="component" value="Unassembled WGS sequence"/>
</dbReference>
<keyword evidence="4" id="KW-0698">rRNA processing</keyword>
<protein>
    <recommendedName>
        <fullName evidence="9">Pseudouridine synthase</fullName>
        <ecNumber evidence="9">5.4.99.-</ecNumber>
    </recommendedName>
</protein>
<dbReference type="InterPro" id="IPR036986">
    <property type="entry name" value="S4_RNA-bd_sf"/>
</dbReference>
<dbReference type="Gene3D" id="3.10.290.10">
    <property type="entry name" value="RNA-binding S4 domain"/>
    <property type="match status" value="1"/>
</dbReference>
<comment type="function">
    <text evidence="2">Responsible for synthesis of pseudouridine from uracil at positions 955, 2504 and 2580 in 23S ribosomal RNA.</text>
</comment>
<dbReference type="SUPFAM" id="SSF55120">
    <property type="entry name" value="Pseudouridine synthase"/>
    <property type="match status" value="1"/>
</dbReference>
<feature type="active site" evidence="7">
    <location>
        <position position="159"/>
    </location>
</feature>
<dbReference type="Pfam" id="PF01479">
    <property type="entry name" value="S4"/>
    <property type="match status" value="1"/>
</dbReference>
<dbReference type="GO" id="GO:0000455">
    <property type="term" value="P:enzyme-directed rRNA pseudouridine synthesis"/>
    <property type="evidence" value="ECO:0007669"/>
    <property type="project" value="TreeGrafter"/>
</dbReference>
<evidence type="ECO:0000256" key="4">
    <source>
        <dbReference type="ARBA" id="ARBA00022552"/>
    </source>
</evidence>
<name>A0A3N1P0L6_9GAMM</name>
<evidence type="ECO:0000256" key="9">
    <source>
        <dbReference type="RuleBase" id="RU362028"/>
    </source>
</evidence>
<dbReference type="InterPro" id="IPR050188">
    <property type="entry name" value="RluA_PseudoU_synthase"/>
</dbReference>
<evidence type="ECO:0000313" key="13">
    <source>
        <dbReference type="Proteomes" id="UP000273643"/>
    </source>
</evidence>
<evidence type="ECO:0000256" key="3">
    <source>
        <dbReference type="ARBA" id="ARBA00010876"/>
    </source>
</evidence>
<dbReference type="InterPro" id="IPR020103">
    <property type="entry name" value="PsdUridine_synth_cat_dom_sf"/>
</dbReference>